<name>A0A7D9E6S1_PARCT</name>
<dbReference type="EMBL" id="CACRXK020004554">
    <property type="protein sequence ID" value="CAB4003163.1"/>
    <property type="molecule type" value="Genomic_DNA"/>
</dbReference>
<dbReference type="InterPro" id="IPR018097">
    <property type="entry name" value="EGF_Ca-bd_CS"/>
</dbReference>
<dbReference type="GO" id="GO:0005509">
    <property type="term" value="F:calcium ion binding"/>
    <property type="evidence" value="ECO:0007669"/>
    <property type="project" value="InterPro"/>
</dbReference>
<dbReference type="OrthoDB" id="283575at2759"/>
<dbReference type="InterPro" id="IPR001881">
    <property type="entry name" value="EGF-like_Ca-bd_dom"/>
</dbReference>
<dbReference type="PANTHER" id="PTHR24039">
    <property type="entry name" value="FIBRILLIN-RELATED"/>
    <property type="match status" value="1"/>
</dbReference>
<comment type="caution">
    <text evidence="6">The sequence shown here is derived from an EMBL/GenBank/DDBJ whole genome shotgun (WGS) entry which is preliminary data.</text>
</comment>
<keyword evidence="2" id="KW-0732">Signal</keyword>
<sequence>MKYKGHKATLRAILKFLVVNIVLAKATSPLCPKGTYKSSFTDDCSICPPDSKNNCKGEGADTGSCEQACIEDINECLTRPCHPNANCTNTEGSHDCKCNFGFSGNGVNCTNIDECLSKPCHVNASCTDSEDIDECLSKPCHVNASCTDSEDIDECLSKPCHVNASCTDSEDIDECLSKPCHVNASCTDSEGSYGCQCNPGFSGNGFSKCTNIDECLIVLCHVNADCLDTPGSYICRCKTGFNGNGTFCENDSSDQSGMNLALAIGIPMITLIPLLLLLACYCHRTNKRCRAARFPREHEESVEMETMRGPNENQLLSQPPPAADELQYNGAGTALDLNKDNQGSSLLIDCQ</sequence>
<dbReference type="Proteomes" id="UP001152795">
    <property type="component" value="Unassembled WGS sequence"/>
</dbReference>
<evidence type="ECO:0000256" key="2">
    <source>
        <dbReference type="ARBA" id="ARBA00022729"/>
    </source>
</evidence>
<dbReference type="PROSITE" id="PS00010">
    <property type="entry name" value="ASX_HYDROXYL"/>
    <property type="match status" value="2"/>
</dbReference>
<dbReference type="CDD" id="cd00054">
    <property type="entry name" value="EGF_CA"/>
    <property type="match status" value="3"/>
</dbReference>
<evidence type="ECO:0000313" key="6">
    <source>
        <dbReference type="EMBL" id="CAB4003163.1"/>
    </source>
</evidence>
<dbReference type="InterPro" id="IPR000742">
    <property type="entry name" value="EGF"/>
</dbReference>
<evidence type="ECO:0000256" key="1">
    <source>
        <dbReference type="ARBA" id="ARBA00022536"/>
    </source>
</evidence>
<keyword evidence="3" id="KW-0677">Repeat</keyword>
<dbReference type="AlphaFoldDB" id="A0A7D9E6S1"/>
<gene>
    <name evidence="6" type="ORF">PACLA_8A085825</name>
</gene>
<reference evidence="6" key="1">
    <citation type="submission" date="2020-04" db="EMBL/GenBank/DDBJ databases">
        <authorList>
            <person name="Alioto T."/>
            <person name="Alioto T."/>
            <person name="Gomez Garrido J."/>
        </authorList>
    </citation>
    <scope>NUCLEOTIDE SEQUENCE</scope>
    <source>
        <strain evidence="6">A484AB</strain>
    </source>
</reference>
<dbReference type="PROSITE" id="PS50026">
    <property type="entry name" value="EGF_3"/>
    <property type="match status" value="3"/>
</dbReference>
<proteinExistence type="predicted"/>
<evidence type="ECO:0000313" key="7">
    <source>
        <dbReference type="Proteomes" id="UP001152795"/>
    </source>
</evidence>
<keyword evidence="1 5" id="KW-0245">EGF-like domain</keyword>
<keyword evidence="7" id="KW-1185">Reference proteome</keyword>
<dbReference type="FunFam" id="2.10.25.10:FF:000038">
    <property type="entry name" value="Fibrillin 2"/>
    <property type="match status" value="3"/>
</dbReference>
<dbReference type="InterPro" id="IPR024731">
    <property type="entry name" value="NELL2-like_EGF"/>
</dbReference>
<evidence type="ECO:0000256" key="3">
    <source>
        <dbReference type="ARBA" id="ARBA00022737"/>
    </source>
</evidence>
<accession>A0A7D9E6S1</accession>
<dbReference type="SMART" id="SM00181">
    <property type="entry name" value="EGF"/>
    <property type="match status" value="3"/>
</dbReference>
<dbReference type="Pfam" id="PF12947">
    <property type="entry name" value="EGF_3"/>
    <property type="match status" value="3"/>
</dbReference>
<keyword evidence="4" id="KW-1015">Disulfide bond</keyword>
<dbReference type="PROSITE" id="PS01187">
    <property type="entry name" value="EGF_CA"/>
    <property type="match status" value="1"/>
</dbReference>
<protein>
    <submittedName>
        <fullName evidence="6">Fibulin-1-like isoform X1</fullName>
    </submittedName>
</protein>
<dbReference type="PANTHER" id="PTHR24039:SF53">
    <property type="entry name" value="EGF-LIKE DOMAIN-CONTAINING PROTEIN"/>
    <property type="match status" value="1"/>
</dbReference>
<organism evidence="6 7">
    <name type="scientific">Paramuricea clavata</name>
    <name type="common">Red gorgonian</name>
    <name type="synonym">Violescent sea-whip</name>
    <dbReference type="NCBI Taxonomy" id="317549"/>
    <lineage>
        <taxon>Eukaryota</taxon>
        <taxon>Metazoa</taxon>
        <taxon>Cnidaria</taxon>
        <taxon>Anthozoa</taxon>
        <taxon>Octocorallia</taxon>
        <taxon>Malacalcyonacea</taxon>
        <taxon>Plexauridae</taxon>
        <taxon>Paramuricea</taxon>
    </lineage>
</organism>
<dbReference type="SUPFAM" id="SSF57196">
    <property type="entry name" value="EGF/Laminin"/>
    <property type="match status" value="3"/>
</dbReference>
<dbReference type="Gene3D" id="2.10.25.10">
    <property type="entry name" value="Laminin"/>
    <property type="match status" value="3"/>
</dbReference>
<comment type="caution">
    <text evidence="5">Lacks conserved residue(s) required for the propagation of feature annotation.</text>
</comment>
<evidence type="ECO:0000256" key="5">
    <source>
        <dbReference type="PROSITE-ProRule" id="PRU00076"/>
    </source>
</evidence>
<evidence type="ECO:0000256" key="4">
    <source>
        <dbReference type="ARBA" id="ARBA00023157"/>
    </source>
</evidence>
<dbReference type="PROSITE" id="PS01186">
    <property type="entry name" value="EGF_2"/>
    <property type="match status" value="3"/>
</dbReference>
<dbReference type="SMART" id="SM00179">
    <property type="entry name" value="EGF_CA"/>
    <property type="match status" value="3"/>
</dbReference>
<dbReference type="InterPro" id="IPR000152">
    <property type="entry name" value="EGF-type_Asp/Asn_hydroxyl_site"/>
</dbReference>